<feature type="transmembrane region" description="Helical" evidence="1">
    <location>
        <begin position="194"/>
        <end position="212"/>
    </location>
</feature>
<dbReference type="EMBL" id="BJNY01000011">
    <property type="protein sequence ID" value="GED06553.1"/>
    <property type="molecule type" value="Genomic_DNA"/>
</dbReference>
<sequence>MLRMLFFAGLGVVLAGFGLSYLGVEEGLGWGLGLGMSISIFSGTLIIIGKAMKAGALVPTEALQQARAEGRIGHAIVQSLSQTGTKINDEPVCNVVVAVQPPQGMPFLGQVKMIVPLTLLPRYQPGELHEVAFFGPDSTHVYFTEKPAVNPPHTIPVAATASNPVQLTPAKVNNQGKLYSPILGSGKRGLPLRMLAYVLALLVGAGALLLPYQDRVAAGYTAITEHRLTADLRTEGQMKFVIDEFQRRAGHRSAVELSISKDRVNAALPIAEGKQETNDWSYSKAYAEDKGPAMIQPKSEREQFSMDEVNWDSIWPALQKGSQQAEIPVSEDAIVLVDRSTISDVHSPDFIQAYGPVQIRFTLEDDYHQAFFVMDANGKNLKMTGKQ</sequence>
<keyword evidence="1" id="KW-1133">Transmembrane helix</keyword>
<feature type="transmembrane region" description="Helical" evidence="1">
    <location>
        <begin position="30"/>
        <end position="48"/>
    </location>
</feature>
<dbReference type="RefSeq" id="WP_141364731.1">
    <property type="nucleotide sequence ID" value="NZ_BAAAJL010000013.1"/>
</dbReference>
<evidence type="ECO:0000313" key="3">
    <source>
        <dbReference type="Proteomes" id="UP000316612"/>
    </source>
</evidence>
<accession>A0A4Y4DPK4</accession>
<keyword evidence="1" id="KW-0472">Membrane</keyword>
<name>A0A4Y4DPK4_GLUUR</name>
<keyword evidence="1" id="KW-0812">Transmembrane</keyword>
<evidence type="ECO:0008006" key="4">
    <source>
        <dbReference type="Google" id="ProtNLM"/>
    </source>
</evidence>
<dbReference type="AlphaFoldDB" id="A0A4Y4DPK4"/>
<reference evidence="2 3" key="1">
    <citation type="submission" date="2019-06" db="EMBL/GenBank/DDBJ databases">
        <title>Whole genome shotgun sequence of Glutamicibacter uratoxydans NBRC 15515.</title>
        <authorList>
            <person name="Hosoyama A."/>
            <person name="Uohara A."/>
            <person name="Ohji S."/>
            <person name="Ichikawa N."/>
        </authorList>
    </citation>
    <scope>NUCLEOTIDE SEQUENCE [LARGE SCALE GENOMIC DNA]</scope>
    <source>
        <strain evidence="2 3">NBRC 15515</strain>
    </source>
</reference>
<proteinExistence type="predicted"/>
<dbReference type="Proteomes" id="UP000316612">
    <property type="component" value="Unassembled WGS sequence"/>
</dbReference>
<keyword evidence="3" id="KW-1185">Reference proteome</keyword>
<evidence type="ECO:0000256" key="1">
    <source>
        <dbReference type="SAM" id="Phobius"/>
    </source>
</evidence>
<organism evidence="2 3">
    <name type="scientific">Glutamicibacter uratoxydans</name>
    <name type="common">Arthrobacter uratoxydans</name>
    <dbReference type="NCBI Taxonomy" id="43667"/>
    <lineage>
        <taxon>Bacteria</taxon>
        <taxon>Bacillati</taxon>
        <taxon>Actinomycetota</taxon>
        <taxon>Actinomycetes</taxon>
        <taxon>Micrococcales</taxon>
        <taxon>Micrococcaceae</taxon>
        <taxon>Glutamicibacter</taxon>
    </lineage>
</organism>
<gene>
    <name evidence="2" type="ORF">AUR04nite_20850</name>
</gene>
<comment type="caution">
    <text evidence="2">The sequence shown here is derived from an EMBL/GenBank/DDBJ whole genome shotgun (WGS) entry which is preliminary data.</text>
</comment>
<dbReference type="OrthoDB" id="4965912at2"/>
<protein>
    <recommendedName>
        <fullName evidence="4">DUF3592 domain-containing protein</fullName>
    </recommendedName>
</protein>
<evidence type="ECO:0000313" key="2">
    <source>
        <dbReference type="EMBL" id="GED06553.1"/>
    </source>
</evidence>